<gene>
    <name evidence="3" type="ORF">GCM10017653_33060</name>
</gene>
<reference evidence="3" key="2">
    <citation type="submission" date="2023-01" db="EMBL/GenBank/DDBJ databases">
        <authorList>
            <person name="Sun Q."/>
            <person name="Evtushenko L."/>
        </authorList>
    </citation>
    <scope>NUCLEOTIDE SEQUENCE</scope>
    <source>
        <strain evidence="3">VKM B-2789</strain>
    </source>
</reference>
<reference evidence="3" key="1">
    <citation type="journal article" date="2014" name="Int. J. Syst. Evol. Microbiol.">
        <title>Complete genome sequence of Corynebacterium casei LMG S-19264T (=DSM 44701T), isolated from a smear-ripened cheese.</title>
        <authorList>
            <consortium name="US DOE Joint Genome Institute (JGI-PGF)"/>
            <person name="Walter F."/>
            <person name="Albersmeier A."/>
            <person name="Kalinowski J."/>
            <person name="Ruckert C."/>
        </authorList>
    </citation>
    <scope>NUCLEOTIDE SEQUENCE</scope>
    <source>
        <strain evidence="3">VKM B-2789</strain>
    </source>
</reference>
<feature type="domain" description="HIT" evidence="2">
    <location>
        <begin position="49"/>
        <end position="118"/>
    </location>
</feature>
<organism evidence="3 4">
    <name type="scientific">Ancylobacter defluvii</name>
    <dbReference type="NCBI Taxonomy" id="1282440"/>
    <lineage>
        <taxon>Bacteria</taxon>
        <taxon>Pseudomonadati</taxon>
        <taxon>Pseudomonadota</taxon>
        <taxon>Alphaproteobacteria</taxon>
        <taxon>Hyphomicrobiales</taxon>
        <taxon>Xanthobacteraceae</taxon>
        <taxon>Ancylobacter</taxon>
    </lineage>
</organism>
<name>A0A9W6JZ53_9HYPH</name>
<dbReference type="SUPFAM" id="SSF54197">
    <property type="entry name" value="HIT-like"/>
    <property type="match status" value="1"/>
</dbReference>
<evidence type="ECO:0000256" key="1">
    <source>
        <dbReference type="PROSITE-ProRule" id="PRU00464"/>
    </source>
</evidence>
<comment type="caution">
    <text evidence="3">The sequence shown here is derived from an EMBL/GenBank/DDBJ whole genome shotgun (WGS) entry which is preliminary data.</text>
</comment>
<evidence type="ECO:0000313" key="3">
    <source>
        <dbReference type="EMBL" id="GLK85236.1"/>
    </source>
</evidence>
<dbReference type="EMBL" id="BSFM01000014">
    <property type="protein sequence ID" value="GLK85236.1"/>
    <property type="molecule type" value="Genomic_DNA"/>
</dbReference>
<dbReference type="AlphaFoldDB" id="A0A9W6JZ53"/>
<dbReference type="Pfam" id="PF01230">
    <property type="entry name" value="HIT"/>
    <property type="match status" value="1"/>
</dbReference>
<keyword evidence="4" id="KW-1185">Reference proteome</keyword>
<evidence type="ECO:0000313" key="4">
    <source>
        <dbReference type="Proteomes" id="UP001143330"/>
    </source>
</evidence>
<dbReference type="InterPro" id="IPR026026">
    <property type="entry name" value="HIT_Hint"/>
</dbReference>
<dbReference type="GO" id="GO:0003824">
    <property type="term" value="F:catalytic activity"/>
    <property type="evidence" value="ECO:0007669"/>
    <property type="project" value="InterPro"/>
</dbReference>
<sequence>MTTPETAGADAAGTEPFALDARLAADTFPVAELRRTTLLLMNDARYPWLILVPRIAGASELIDLDPATRASVMHELDAVARALKVQTGCDKLNVAALGNMVRQLHIHVIARFETDAAWPNPVWGRGAPVPYARAAAQDLIEPLRAALEDLA</sequence>
<evidence type="ECO:0000259" key="2">
    <source>
        <dbReference type="PROSITE" id="PS51084"/>
    </source>
</evidence>
<protein>
    <submittedName>
        <fullName evidence="3">Histidine triad protein</fullName>
    </submittedName>
</protein>
<dbReference type="Proteomes" id="UP001143330">
    <property type="component" value="Unassembled WGS sequence"/>
</dbReference>
<dbReference type="RefSeq" id="WP_271180622.1">
    <property type="nucleotide sequence ID" value="NZ_BSFM01000014.1"/>
</dbReference>
<comment type="caution">
    <text evidence="1">Lacks conserved residue(s) required for the propagation of feature annotation.</text>
</comment>
<proteinExistence type="predicted"/>
<dbReference type="InterPro" id="IPR036265">
    <property type="entry name" value="HIT-like_sf"/>
</dbReference>
<dbReference type="PIRSF" id="PIRSF000714">
    <property type="entry name" value="HIT"/>
    <property type="match status" value="1"/>
</dbReference>
<dbReference type="PROSITE" id="PS51084">
    <property type="entry name" value="HIT_2"/>
    <property type="match status" value="1"/>
</dbReference>
<dbReference type="InterPro" id="IPR011146">
    <property type="entry name" value="HIT-like"/>
</dbReference>
<accession>A0A9W6JZ53</accession>
<dbReference type="Gene3D" id="3.30.428.10">
    <property type="entry name" value="HIT-like"/>
    <property type="match status" value="1"/>
</dbReference>